<dbReference type="InterPro" id="IPR041657">
    <property type="entry name" value="HTH_17"/>
</dbReference>
<reference evidence="3" key="1">
    <citation type="journal article" date="2019" name="Int. J. Syst. Evol. Microbiol.">
        <title>The Global Catalogue of Microorganisms (GCM) 10K type strain sequencing project: providing services to taxonomists for standard genome sequencing and annotation.</title>
        <authorList>
            <consortium name="The Broad Institute Genomics Platform"/>
            <consortium name="The Broad Institute Genome Sequencing Center for Infectious Disease"/>
            <person name="Wu L."/>
            <person name="Ma J."/>
        </authorList>
    </citation>
    <scope>NUCLEOTIDE SEQUENCE [LARGE SCALE GENOMIC DNA]</scope>
    <source>
        <strain evidence="3">JCM 17111</strain>
    </source>
</reference>
<evidence type="ECO:0000259" key="1">
    <source>
        <dbReference type="Pfam" id="PF12728"/>
    </source>
</evidence>
<name>A0ABP6Y9U7_9FLAO</name>
<dbReference type="Pfam" id="PF12728">
    <property type="entry name" value="HTH_17"/>
    <property type="match status" value="1"/>
</dbReference>
<sequence>MASMAEILSELKSLRKEVERSNFCNRSIYTTKDAAEFLGVSVSYMQKLIASREITFYRPKGKLIYLERKDLEDFVLKNPIHSKDDIDSIVANNLLKFKL</sequence>
<protein>
    <recommendedName>
        <fullName evidence="1">Helix-turn-helix domain-containing protein</fullName>
    </recommendedName>
</protein>
<proteinExistence type="predicted"/>
<keyword evidence="3" id="KW-1185">Reference proteome</keyword>
<evidence type="ECO:0000313" key="2">
    <source>
        <dbReference type="EMBL" id="GAA3579710.1"/>
    </source>
</evidence>
<organism evidence="2 3">
    <name type="scientific">Snuella lapsa</name>
    <dbReference type="NCBI Taxonomy" id="870481"/>
    <lineage>
        <taxon>Bacteria</taxon>
        <taxon>Pseudomonadati</taxon>
        <taxon>Bacteroidota</taxon>
        <taxon>Flavobacteriia</taxon>
        <taxon>Flavobacteriales</taxon>
        <taxon>Flavobacteriaceae</taxon>
        <taxon>Snuella</taxon>
    </lineage>
</organism>
<accession>A0ABP6Y9U7</accession>
<dbReference type="Proteomes" id="UP001500954">
    <property type="component" value="Unassembled WGS sequence"/>
</dbReference>
<dbReference type="EMBL" id="BAABCY010000080">
    <property type="protein sequence ID" value="GAA3579710.1"/>
    <property type="molecule type" value="Genomic_DNA"/>
</dbReference>
<dbReference type="InterPro" id="IPR010093">
    <property type="entry name" value="SinI_DNA-bd"/>
</dbReference>
<gene>
    <name evidence="2" type="ORF">GCM10022395_30490</name>
</gene>
<dbReference type="NCBIfam" id="TIGR01764">
    <property type="entry name" value="excise"/>
    <property type="match status" value="1"/>
</dbReference>
<evidence type="ECO:0000313" key="3">
    <source>
        <dbReference type="Proteomes" id="UP001500954"/>
    </source>
</evidence>
<feature type="domain" description="Helix-turn-helix" evidence="1">
    <location>
        <begin position="29"/>
        <end position="78"/>
    </location>
</feature>
<comment type="caution">
    <text evidence="2">The sequence shown here is derived from an EMBL/GenBank/DDBJ whole genome shotgun (WGS) entry which is preliminary data.</text>
</comment>